<evidence type="ECO:0000313" key="2">
    <source>
        <dbReference type="Proteomes" id="UP000807504"/>
    </source>
</evidence>
<accession>A0A8T0FDZ5</accession>
<proteinExistence type="predicted"/>
<organism evidence="1 2">
    <name type="scientific">Argiope bruennichi</name>
    <name type="common">Wasp spider</name>
    <name type="synonym">Aranea bruennichi</name>
    <dbReference type="NCBI Taxonomy" id="94029"/>
    <lineage>
        <taxon>Eukaryota</taxon>
        <taxon>Metazoa</taxon>
        <taxon>Ecdysozoa</taxon>
        <taxon>Arthropoda</taxon>
        <taxon>Chelicerata</taxon>
        <taxon>Arachnida</taxon>
        <taxon>Araneae</taxon>
        <taxon>Araneomorphae</taxon>
        <taxon>Entelegynae</taxon>
        <taxon>Araneoidea</taxon>
        <taxon>Araneidae</taxon>
        <taxon>Argiope</taxon>
    </lineage>
</organism>
<name>A0A8T0FDZ5_ARGBR</name>
<protein>
    <submittedName>
        <fullName evidence="1">Uncharacterized protein</fullName>
    </submittedName>
</protein>
<dbReference type="AlphaFoldDB" id="A0A8T0FDZ5"/>
<keyword evidence="2" id="KW-1185">Reference proteome</keyword>
<evidence type="ECO:0000313" key="1">
    <source>
        <dbReference type="EMBL" id="KAF8789336.1"/>
    </source>
</evidence>
<dbReference type="Proteomes" id="UP000807504">
    <property type="component" value="Unassembled WGS sequence"/>
</dbReference>
<reference evidence="1" key="1">
    <citation type="journal article" date="2020" name="bioRxiv">
        <title>Chromosome-level reference genome of the European wasp spider Argiope bruennichi: a resource for studies on range expansion and evolutionary adaptation.</title>
        <authorList>
            <person name="Sheffer M.M."/>
            <person name="Hoppe A."/>
            <person name="Krehenwinkel H."/>
            <person name="Uhl G."/>
            <person name="Kuss A.W."/>
            <person name="Jensen L."/>
            <person name="Jensen C."/>
            <person name="Gillespie R.G."/>
            <person name="Hoff K.J."/>
            <person name="Prost S."/>
        </authorList>
    </citation>
    <scope>NUCLEOTIDE SEQUENCE</scope>
</reference>
<sequence length="140" mass="16420">MEKRDSLLYRFYFLKRRHLEVYEKYNKALEQFNFSKSCKHQLTELGLELDSFVSTSINLHLNLMRVHIERMGSLFTDIGVDVGVFEKFKFSSQQFFALEKKLNGLVESFLTSERDFLSNCSDFTNFCLNALSSVEEKASK</sequence>
<comment type="caution">
    <text evidence="1">The sequence shown here is derived from an EMBL/GenBank/DDBJ whole genome shotgun (WGS) entry which is preliminary data.</text>
</comment>
<dbReference type="EMBL" id="JABXBU010000012">
    <property type="protein sequence ID" value="KAF8789336.1"/>
    <property type="molecule type" value="Genomic_DNA"/>
</dbReference>
<gene>
    <name evidence="1" type="ORF">HNY73_007277</name>
</gene>
<reference evidence="1" key="2">
    <citation type="submission" date="2020-06" db="EMBL/GenBank/DDBJ databases">
        <authorList>
            <person name="Sheffer M."/>
        </authorList>
    </citation>
    <scope>NUCLEOTIDE SEQUENCE</scope>
</reference>